<sequence length="388" mass="42481">MFALLVSFLVPVTVAHLEFDYSHVYDMNDFKGTPNYPITVCKDAGCRVYLTYLDDDQHLGDQDNGPFTIVIDGDPKIKFYDLNRKTLPNGEKGYLDIPKGTDQFIVHNPNGNFVARPLALWVVLNSAPFLDTVSVYEAANGAKITTSTKIVVLMSVAPFTASPSITGTYAVTVKTSPFDMLSSGKCEHVLKTDNTVSQSFSQSFSSPIISFGFDSAVSIKLSIDFSFPVERSIDASGYLAGPGYIGCANKASVFRSESYNFGITSLNETFLVDGAKRQHVSFYGDLNTDATAPILLYDMDTDDEPMKIVGNQNDSTSTWQYAMDTSSFSLHWDALHWRNETFMIRYEVGGPVGPPGTKGTKSPMDITTTSASLRSLLIPVLSIVLTLI</sequence>
<keyword evidence="1" id="KW-0732">Signal</keyword>
<feature type="signal peptide" evidence="1">
    <location>
        <begin position="1"/>
        <end position="15"/>
    </location>
</feature>
<reference evidence="3" key="1">
    <citation type="submission" date="2022-10" db="EMBL/GenBank/DDBJ databases">
        <title>Genome assembly of Pristionchus species.</title>
        <authorList>
            <person name="Yoshida K."/>
            <person name="Sommer R.J."/>
        </authorList>
    </citation>
    <scope>NUCLEOTIDE SEQUENCE [LARGE SCALE GENOMIC DNA]</scope>
    <source>
        <strain evidence="3">RS5460</strain>
    </source>
</reference>
<evidence type="ECO:0000313" key="2">
    <source>
        <dbReference type="EMBL" id="GMR52012.1"/>
    </source>
</evidence>
<name>A0AAN5CXW1_9BILA</name>
<evidence type="ECO:0000256" key="1">
    <source>
        <dbReference type="SAM" id="SignalP"/>
    </source>
</evidence>
<evidence type="ECO:0008006" key="4">
    <source>
        <dbReference type="Google" id="ProtNLM"/>
    </source>
</evidence>
<proteinExistence type="predicted"/>
<organism evidence="2 3">
    <name type="scientific">Pristionchus mayeri</name>
    <dbReference type="NCBI Taxonomy" id="1317129"/>
    <lineage>
        <taxon>Eukaryota</taxon>
        <taxon>Metazoa</taxon>
        <taxon>Ecdysozoa</taxon>
        <taxon>Nematoda</taxon>
        <taxon>Chromadorea</taxon>
        <taxon>Rhabditida</taxon>
        <taxon>Rhabditina</taxon>
        <taxon>Diplogasteromorpha</taxon>
        <taxon>Diplogasteroidea</taxon>
        <taxon>Neodiplogasteridae</taxon>
        <taxon>Pristionchus</taxon>
    </lineage>
</organism>
<dbReference type="AlphaFoldDB" id="A0AAN5CXW1"/>
<protein>
    <recommendedName>
        <fullName evidence="4">CUB-like domain-containing protein</fullName>
    </recommendedName>
</protein>
<feature type="non-terminal residue" evidence="2">
    <location>
        <position position="388"/>
    </location>
</feature>
<keyword evidence="3" id="KW-1185">Reference proteome</keyword>
<gene>
    <name evidence="2" type="ORF">PMAYCL1PPCAC_22207</name>
</gene>
<dbReference type="Proteomes" id="UP001328107">
    <property type="component" value="Unassembled WGS sequence"/>
</dbReference>
<dbReference type="EMBL" id="BTRK01000005">
    <property type="protein sequence ID" value="GMR52012.1"/>
    <property type="molecule type" value="Genomic_DNA"/>
</dbReference>
<accession>A0AAN5CXW1</accession>
<evidence type="ECO:0000313" key="3">
    <source>
        <dbReference type="Proteomes" id="UP001328107"/>
    </source>
</evidence>
<comment type="caution">
    <text evidence="2">The sequence shown here is derived from an EMBL/GenBank/DDBJ whole genome shotgun (WGS) entry which is preliminary data.</text>
</comment>
<feature type="chain" id="PRO_5042979327" description="CUB-like domain-containing protein" evidence="1">
    <location>
        <begin position="16"/>
        <end position="388"/>
    </location>
</feature>